<dbReference type="STRING" id="137246.A0A401T7C8"/>
<feature type="repeat" description="ANK" evidence="5">
    <location>
        <begin position="1009"/>
        <end position="1041"/>
    </location>
</feature>
<evidence type="ECO:0000256" key="1">
    <source>
        <dbReference type="ARBA" id="ARBA00022553"/>
    </source>
</evidence>
<organism evidence="8 9">
    <name type="scientific">Chiloscyllium punctatum</name>
    <name type="common">Brownbanded bambooshark</name>
    <name type="synonym">Hemiscyllium punctatum</name>
    <dbReference type="NCBI Taxonomy" id="137246"/>
    <lineage>
        <taxon>Eukaryota</taxon>
        <taxon>Metazoa</taxon>
        <taxon>Chordata</taxon>
        <taxon>Craniata</taxon>
        <taxon>Vertebrata</taxon>
        <taxon>Chondrichthyes</taxon>
        <taxon>Elasmobranchii</taxon>
        <taxon>Galeomorphii</taxon>
        <taxon>Galeoidea</taxon>
        <taxon>Orectolobiformes</taxon>
        <taxon>Hemiscylliidae</taxon>
        <taxon>Chiloscyllium</taxon>
    </lineage>
</organism>
<keyword evidence="9" id="KW-1185">Reference proteome</keyword>
<dbReference type="Pfam" id="PF12075">
    <property type="entry name" value="KN_motif"/>
    <property type="match status" value="1"/>
</dbReference>
<feature type="repeat" description="ANK" evidence="5">
    <location>
        <begin position="1042"/>
        <end position="1063"/>
    </location>
</feature>
<evidence type="ECO:0000313" key="8">
    <source>
        <dbReference type="EMBL" id="GCC38571.1"/>
    </source>
</evidence>
<comment type="caution">
    <text evidence="8">The sequence shown here is derived from an EMBL/GenBank/DDBJ whole genome shotgun (WGS) entry which is preliminary data.</text>
</comment>
<evidence type="ECO:0000256" key="2">
    <source>
        <dbReference type="ARBA" id="ARBA00022737"/>
    </source>
</evidence>
<dbReference type="PANTHER" id="PTHR24168:SF24">
    <property type="entry name" value="KN MOTIF AND ANKYRIN REPEAT DOMAIN-CONTAINING PROTEIN 4"/>
    <property type="match status" value="1"/>
</dbReference>
<dbReference type="GO" id="GO:0005856">
    <property type="term" value="C:cytoskeleton"/>
    <property type="evidence" value="ECO:0007669"/>
    <property type="project" value="TreeGrafter"/>
</dbReference>
<proteinExistence type="predicted"/>
<feature type="compositionally biased region" description="Low complexity" evidence="7">
    <location>
        <begin position="791"/>
        <end position="803"/>
    </location>
</feature>
<dbReference type="GO" id="GO:0005737">
    <property type="term" value="C:cytoplasm"/>
    <property type="evidence" value="ECO:0007669"/>
    <property type="project" value="TreeGrafter"/>
</dbReference>
<evidence type="ECO:0000256" key="3">
    <source>
        <dbReference type="ARBA" id="ARBA00023043"/>
    </source>
</evidence>
<dbReference type="OMA" id="CKQQSFL"/>
<reference evidence="8 9" key="1">
    <citation type="journal article" date="2018" name="Nat. Ecol. Evol.">
        <title>Shark genomes provide insights into elasmobranch evolution and the origin of vertebrates.</title>
        <authorList>
            <person name="Hara Y"/>
            <person name="Yamaguchi K"/>
            <person name="Onimaru K"/>
            <person name="Kadota M"/>
            <person name="Koyanagi M"/>
            <person name="Keeley SD"/>
            <person name="Tatsumi K"/>
            <person name="Tanaka K"/>
            <person name="Motone F"/>
            <person name="Kageyama Y"/>
            <person name="Nozu R"/>
            <person name="Adachi N"/>
            <person name="Nishimura O"/>
            <person name="Nakagawa R"/>
            <person name="Tanegashima C"/>
            <person name="Kiyatake I"/>
            <person name="Matsumoto R"/>
            <person name="Murakumo K"/>
            <person name="Nishida K"/>
            <person name="Terakita A"/>
            <person name="Kuratani S"/>
            <person name="Sato K"/>
            <person name="Hyodo S Kuraku.S."/>
        </authorList>
    </citation>
    <scope>NUCLEOTIDE SEQUENCE [LARGE SCALE GENOMIC DNA]</scope>
</reference>
<accession>A0A401T7C8</accession>
<feature type="region of interest" description="Disordered" evidence="7">
    <location>
        <begin position="215"/>
        <end position="243"/>
    </location>
</feature>
<dbReference type="Gene3D" id="1.25.40.20">
    <property type="entry name" value="Ankyrin repeat-containing domain"/>
    <property type="match status" value="1"/>
</dbReference>
<keyword evidence="1" id="KW-0597">Phosphoprotein</keyword>
<gene>
    <name evidence="8" type="ORF">chiPu_0017086</name>
</gene>
<dbReference type="SUPFAM" id="SSF48403">
    <property type="entry name" value="Ankyrin repeat"/>
    <property type="match status" value="1"/>
</dbReference>
<evidence type="ECO:0000256" key="6">
    <source>
        <dbReference type="SAM" id="Coils"/>
    </source>
</evidence>
<keyword evidence="2" id="KW-0677">Repeat</keyword>
<evidence type="ECO:0000256" key="4">
    <source>
        <dbReference type="ARBA" id="ARBA00023054"/>
    </source>
</evidence>
<feature type="repeat" description="ANK" evidence="5">
    <location>
        <begin position="937"/>
        <end position="962"/>
    </location>
</feature>
<feature type="compositionally biased region" description="Polar residues" evidence="7">
    <location>
        <begin position="608"/>
        <end position="627"/>
    </location>
</feature>
<dbReference type="PANTHER" id="PTHR24168">
    <property type="entry name" value="KN MOTIF AND ANKYRIN REPEAT DOMAIN-CONTAINING"/>
    <property type="match status" value="1"/>
</dbReference>
<dbReference type="FunFam" id="1.25.40.20:FF:000017">
    <property type="entry name" value="KN motif and ankyrin repeat domain-containing protein 1"/>
    <property type="match status" value="1"/>
</dbReference>
<feature type="compositionally biased region" description="Basic and acidic residues" evidence="7">
    <location>
        <begin position="827"/>
        <end position="838"/>
    </location>
</feature>
<dbReference type="Pfam" id="PF12796">
    <property type="entry name" value="Ank_2"/>
    <property type="match status" value="2"/>
</dbReference>
<dbReference type="InterPro" id="IPR002110">
    <property type="entry name" value="Ankyrin_rpt"/>
</dbReference>
<dbReference type="OrthoDB" id="5406014at2759"/>
<feature type="region of interest" description="Disordered" evidence="7">
    <location>
        <begin position="598"/>
        <end position="627"/>
    </location>
</feature>
<dbReference type="PROSITE" id="PS50088">
    <property type="entry name" value="ANK_REPEAT"/>
    <property type="match status" value="3"/>
</dbReference>
<name>A0A401T7C8_CHIPU</name>
<dbReference type="InterPro" id="IPR021939">
    <property type="entry name" value="KN_motif"/>
</dbReference>
<evidence type="ECO:0000256" key="7">
    <source>
        <dbReference type="SAM" id="MobiDB-lite"/>
    </source>
</evidence>
<dbReference type="AlphaFoldDB" id="A0A401T7C8"/>
<dbReference type="GO" id="GO:0030837">
    <property type="term" value="P:negative regulation of actin filament polymerization"/>
    <property type="evidence" value="ECO:0007669"/>
    <property type="project" value="InterPro"/>
</dbReference>
<feature type="coiled-coil region" evidence="6">
    <location>
        <begin position="243"/>
        <end position="277"/>
    </location>
</feature>
<feature type="compositionally biased region" description="Basic and acidic residues" evidence="7">
    <location>
        <begin position="493"/>
        <end position="504"/>
    </location>
</feature>
<feature type="region of interest" description="Disordered" evidence="7">
    <location>
        <begin position="466"/>
        <end position="504"/>
    </location>
</feature>
<dbReference type="SMART" id="SM00248">
    <property type="entry name" value="ANK"/>
    <property type="match status" value="5"/>
</dbReference>
<dbReference type="Proteomes" id="UP000287033">
    <property type="component" value="Unassembled WGS sequence"/>
</dbReference>
<dbReference type="InterPro" id="IPR047184">
    <property type="entry name" value="KANK1-4"/>
</dbReference>
<dbReference type="EMBL" id="BEZZ01001210">
    <property type="protein sequence ID" value="GCC38571.1"/>
    <property type="molecule type" value="Genomic_DNA"/>
</dbReference>
<protein>
    <submittedName>
        <fullName evidence="8">Uncharacterized protein</fullName>
    </submittedName>
</protein>
<feature type="region of interest" description="Disordered" evidence="7">
    <location>
        <begin position="788"/>
        <end position="838"/>
    </location>
</feature>
<keyword evidence="4 6" id="KW-0175">Coiled coil</keyword>
<evidence type="ECO:0000256" key="5">
    <source>
        <dbReference type="PROSITE-ProRule" id="PRU00023"/>
    </source>
</evidence>
<sequence length="1105" mass="121663">MSQILQSTLHPANIKLSGMCTSADRKNESPYSVETPYGFHLDLDFLKYVDDIEKGNTIRKVKIHKKAKQQKCNTLPRNFSMPVTQLPSVESHPCRNQREKWLAPPSWEHANGYKVTGIQNVFIRSPCNVDPVLSECNKNDYRSVKTISDTRARSKGNEKFPSWGRPPFLRAASVPTDFKELSLEEQQGSRSSFQQKLKCLDSDVLSTSADVAVQENSTTADATSQSKLTPTQRSQIQEQFRISQDKSKKVEEQVKNISELKKQIFMLQEKNKQLHIQIKNQQSTVRNTSYKLQEKANGNINKTECINKGSQGHSAITTIGSEGQVLCLSKSPSSELLMPNASLKHERISDLDYRNKFASTFAVSENKSFDPIPHNELFQTSSAVGGDEHRMKDVGIQVTEVEVGLARGAHTSPKKLAINELRTTVSTLGKQFEGGTPEGKSDSQGATLDDIRVSLYPKTPQGDQAMHLEKQDEQQDQSESDMTSNQQSNVEAPEPKPSEAKGKYMDRLDLGPFTRSVGCGDCTVNVTITTLKETQTLGVNTDSISVHDANIMATVETSDKATDVTIRMCSKAVETEHAQSLHCSHDIISVSHRGNKEVKQTGVGGDKITSNSDNLSSKHGRSINNSHDTIESDKEHLTIAGSQCSECEKEFNCQHSDSQDVTLGTFMQPKSELISTNPETEQCIKKIEELLCKQQSFLEQNYPELAVNFKKLCSSIESLSSQLMNSLQSLPSTNAVLNQSGGSSQRRECEATLLQSSNLKSIMKKEGGNVKSRNLPAKKNLQFIGVNGGYESTSSEDSNSSEGADSDLEKDYVNTGNETQHIGNKAEMSKDTEGAEHGEVQPTRINANVNVMQHCSKRHELKSGLMSACLNLKDHLNELEVTNDKDVRQNLNTVQWEWFRISSQKSAAPETVQDFLLELQEMSPDLLHFVVNVADENQNTALHYSVSHSNFPIVRLLLDTGVCNVDHQNRAGYTATMLASLASAETAEELAVVRKLLHLGNVNIQATQAGQTALMLAVSHGRTDMVTALLSCGADINIQDDDGSTALMCACEQGNVEMVKLLLAQPECNIALTDKDGNTALTIAQQAGQKDTVVLLSTHMDCGMS</sequence>
<feature type="compositionally biased region" description="Polar residues" evidence="7">
    <location>
        <begin position="215"/>
        <end position="242"/>
    </location>
</feature>
<evidence type="ECO:0000313" key="9">
    <source>
        <dbReference type="Proteomes" id="UP000287033"/>
    </source>
</evidence>
<dbReference type="InterPro" id="IPR036770">
    <property type="entry name" value="Ankyrin_rpt-contain_sf"/>
</dbReference>
<dbReference type="PROSITE" id="PS50297">
    <property type="entry name" value="ANK_REP_REGION"/>
    <property type="match status" value="3"/>
</dbReference>
<keyword evidence="3 5" id="KW-0040">ANK repeat</keyword>